<dbReference type="OrthoDB" id="5854584at2759"/>
<dbReference type="Gene3D" id="1.10.3730.20">
    <property type="match status" value="1"/>
</dbReference>
<feature type="transmembrane region" description="Helical" evidence="1">
    <location>
        <begin position="75"/>
        <end position="95"/>
    </location>
</feature>
<dbReference type="SUPFAM" id="SSF103481">
    <property type="entry name" value="Multidrug resistance efflux transporter EmrE"/>
    <property type="match status" value="1"/>
</dbReference>
<dbReference type="KEGG" id="nlo:107222840"/>
<keyword evidence="2" id="KW-1185">Reference proteome</keyword>
<dbReference type="PANTHER" id="PTHR31965:SF1">
    <property type="entry name" value="TRANSMEMBRANE PROTEIN 42"/>
    <property type="match status" value="1"/>
</dbReference>
<evidence type="ECO:0000256" key="1">
    <source>
        <dbReference type="SAM" id="Phobius"/>
    </source>
</evidence>
<dbReference type="Proteomes" id="UP000829291">
    <property type="component" value="Chromosome 2"/>
</dbReference>
<sequence length="134" mass="14111">MNTPPTHGRIHLAIVAGVCATIGSLFGKLCSGVEITSTVLLLLKFALLVAMMTINTAGCTLFVKSLQGSGSSLPATVASSATNYFCSALIGFLVFGESTSLLWWIGTTLVLCGLLLICYAPLTKIERATKLKQR</sequence>
<accession>A0A6J0BTX1</accession>
<feature type="transmembrane region" description="Helical" evidence="1">
    <location>
        <begin position="101"/>
        <end position="122"/>
    </location>
</feature>
<protein>
    <submittedName>
        <fullName evidence="3">Transmembrane protein 42</fullName>
    </submittedName>
</protein>
<gene>
    <name evidence="3" type="primary">LOC107222840</name>
</gene>
<evidence type="ECO:0000313" key="2">
    <source>
        <dbReference type="Proteomes" id="UP000829291"/>
    </source>
</evidence>
<feature type="transmembrane region" description="Helical" evidence="1">
    <location>
        <begin position="12"/>
        <end position="29"/>
    </location>
</feature>
<keyword evidence="1" id="KW-0472">Membrane</keyword>
<dbReference type="InterPro" id="IPR037185">
    <property type="entry name" value="EmrE-like"/>
</dbReference>
<organism evidence="3">
    <name type="scientific">Neodiprion lecontei</name>
    <name type="common">Redheaded pine sawfly</name>
    <dbReference type="NCBI Taxonomy" id="441921"/>
    <lineage>
        <taxon>Eukaryota</taxon>
        <taxon>Metazoa</taxon>
        <taxon>Ecdysozoa</taxon>
        <taxon>Arthropoda</taxon>
        <taxon>Hexapoda</taxon>
        <taxon>Insecta</taxon>
        <taxon>Pterygota</taxon>
        <taxon>Neoptera</taxon>
        <taxon>Endopterygota</taxon>
        <taxon>Hymenoptera</taxon>
        <taxon>Tenthredinoidea</taxon>
        <taxon>Diprionidae</taxon>
        <taxon>Diprioninae</taxon>
        <taxon>Neodiprion</taxon>
    </lineage>
</organism>
<name>A0A6J0BTX1_NEOLC</name>
<dbReference type="InterPro" id="IPR039632">
    <property type="entry name" value="TMEM42"/>
</dbReference>
<dbReference type="AlphaFoldDB" id="A0A6J0BTX1"/>
<evidence type="ECO:0000313" key="3">
    <source>
        <dbReference type="RefSeq" id="XP_015517844.2"/>
    </source>
</evidence>
<proteinExistence type="predicted"/>
<keyword evidence="1 3" id="KW-0812">Transmembrane</keyword>
<feature type="transmembrane region" description="Helical" evidence="1">
    <location>
        <begin position="41"/>
        <end position="63"/>
    </location>
</feature>
<dbReference type="RefSeq" id="XP_015517844.2">
    <property type="nucleotide sequence ID" value="XM_015662358.2"/>
</dbReference>
<dbReference type="GeneID" id="107222840"/>
<dbReference type="PANTHER" id="PTHR31965">
    <property type="entry name" value="TRANSMEMBRANE PROTEIN 42"/>
    <property type="match status" value="1"/>
</dbReference>
<keyword evidence="1" id="KW-1133">Transmembrane helix</keyword>
<dbReference type="InParanoid" id="A0A6J0BTX1"/>
<reference evidence="3" key="1">
    <citation type="submission" date="2025-08" db="UniProtKB">
        <authorList>
            <consortium name="RefSeq"/>
        </authorList>
    </citation>
    <scope>IDENTIFICATION</scope>
    <source>
        <tissue evidence="3">Thorax and Abdomen</tissue>
    </source>
</reference>